<proteinExistence type="predicted"/>
<comment type="caution">
    <text evidence="2">The sequence shown here is derived from an EMBL/GenBank/DDBJ whole genome shotgun (WGS) entry which is preliminary data.</text>
</comment>
<name>A0A2N7JJ18_VIBSP</name>
<dbReference type="EMBL" id="MCZF01000304">
    <property type="protein sequence ID" value="PMM40240.1"/>
    <property type="molecule type" value="Genomic_DNA"/>
</dbReference>
<dbReference type="InterPro" id="IPR007739">
    <property type="entry name" value="RgpF"/>
</dbReference>
<evidence type="ECO:0000313" key="3">
    <source>
        <dbReference type="Proteomes" id="UP000235533"/>
    </source>
</evidence>
<sequence>MLVLNIEGLLIASFGFKRLIINNNMFRINVNKLVRKISIFFFGGIYIIRYFMSTKYKTFFGDDSVPKKDHANINAKIAVIVHLYYESCWKEMLYYLSNIDEPFDLYISLGGDIGSTIEDVIVSDFPQARLYRFPNIGRDIFPFLKIYRQVDLQRYDAICKIHSKKSTHRIDGSLWRHYLFGQLLGNKNISFRVKEMIALNNVGLVSPRFHKLCSKKNINDNEKILSCLISKHGESYGGVEFDFVGGSMFWFSPSIFIPINDIDLADFEPEEGQLDGTLSHAIERYFGYLATKISRKIIIEI</sequence>
<keyword evidence="1" id="KW-0812">Transmembrane</keyword>
<organism evidence="2 3">
    <name type="scientific">Vibrio splendidus</name>
    <dbReference type="NCBI Taxonomy" id="29497"/>
    <lineage>
        <taxon>Bacteria</taxon>
        <taxon>Pseudomonadati</taxon>
        <taxon>Pseudomonadota</taxon>
        <taxon>Gammaproteobacteria</taxon>
        <taxon>Vibrionales</taxon>
        <taxon>Vibrionaceae</taxon>
        <taxon>Vibrio</taxon>
    </lineage>
</organism>
<keyword evidence="1" id="KW-1133">Transmembrane helix</keyword>
<feature type="transmembrane region" description="Helical" evidence="1">
    <location>
        <begin position="33"/>
        <end position="52"/>
    </location>
</feature>
<protein>
    <recommendedName>
        <fullName evidence="4">Lipopolysaccharide biosynthesis protein</fullName>
    </recommendedName>
</protein>
<evidence type="ECO:0000313" key="2">
    <source>
        <dbReference type="EMBL" id="PMM40240.1"/>
    </source>
</evidence>
<evidence type="ECO:0008006" key="4">
    <source>
        <dbReference type="Google" id="ProtNLM"/>
    </source>
</evidence>
<evidence type="ECO:0000256" key="1">
    <source>
        <dbReference type="SAM" id="Phobius"/>
    </source>
</evidence>
<reference evidence="3" key="1">
    <citation type="submission" date="2016-07" db="EMBL/GenBank/DDBJ databases">
        <title>Nontailed viruses are major unrecognized killers of bacteria in the ocean.</title>
        <authorList>
            <person name="Kauffman K."/>
            <person name="Hussain F."/>
            <person name="Yang J."/>
            <person name="Arevalo P."/>
            <person name="Brown J."/>
            <person name="Cutler M."/>
            <person name="Kelly L."/>
            <person name="Polz M.F."/>
        </authorList>
    </citation>
    <scope>NUCLEOTIDE SEQUENCE [LARGE SCALE GENOMIC DNA]</scope>
    <source>
        <strain evidence="3">10N.261.48.B5</strain>
    </source>
</reference>
<dbReference type="Proteomes" id="UP000235533">
    <property type="component" value="Unassembled WGS sequence"/>
</dbReference>
<dbReference type="AlphaFoldDB" id="A0A2N7JJ18"/>
<keyword evidence="1" id="KW-0472">Membrane</keyword>
<dbReference type="RefSeq" id="WP_102554081.1">
    <property type="nucleotide sequence ID" value="NZ_MCZF01000304.1"/>
</dbReference>
<accession>A0A2N7JJ18</accession>
<gene>
    <name evidence="2" type="ORF">BCT54_12725</name>
</gene>
<dbReference type="Pfam" id="PF05045">
    <property type="entry name" value="RgpF"/>
    <property type="match status" value="1"/>
</dbReference>